<dbReference type="Proteomes" id="UP001287282">
    <property type="component" value="Unassembled WGS sequence"/>
</dbReference>
<gene>
    <name evidence="8" type="ORF">RYX56_07770</name>
</gene>
<dbReference type="PIRSF" id="PIRSF001092">
    <property type="entry name" value="Alpha-L-fucosidase"/>
    <property type="match status" value="1"/>
</dbReference>
<dbReference type="PANTHER" id="PTHR10030">
    <property type="entry name" value="ALPHA-L-FUCOSIDASE"/>
    <property type="match status" value="1"/>
</dbReference>
<evidence type="ECO:0000256" key="4">
    <source>
        <dbReference type="ARBA" id="ARBA00022729"/>
    </source>
</evidence>
<comment type="function">
    <text evidence="1">Alpha-L-fucosidase is responsible for hydrolyzing the alpha-1,6-linked fucose joined to the reducing-end N-acetylglucosamine of the carbohydrate moieties of glycoproteins.</text>
</comment>
<evidence type="ECO:0000259" key="7">
    <source>
        <dbReference type="Pfam" id="PF01120"/>
    </source>
</evidence>
<protein>
    <recommendedName>
        <fullName evidence="3">alpha-L-fucosidase</fullName>
        <ecNumber evidence="3">3.2.1.51</ecNumber>
    </recommendedName>
</protein>
<dbReference type="InterPro" id="IPR057739">
    <property type="entry name" value="Glyco_hydro_29_N"/>
</dbReference>
<accession>A0ABU3X8R9</accession>
<feature type="domain" description="Glycoside hydrolase family 29 N-terminal" evidence="7">
    <location>
        <begin position="14"/>
        <end position="326"/>
    </location>
</feature>
<evidence type="ECO:0000256" key="1">
    <source>
        <dbReference type="ARBA" id="ARBA00004071"/>
    </source>
</evidence>
<keyword evidence="6" id="KW-0326">Glycosidase</keyword>
<dbReference type="PRINTS" id="PR00741">
    <property type="entry name" value="GLHYDRLASE29"/>
</dbReference>
<dbReference type="EC" id="3.2.1.51" evidence="3"/>
<dbReference type="EMBL" id="JAWJBA010000002">
    <property type="protein sequence ID" value="MDV2684264.1"/>
    <property type="molecule type" value="Genomic_DNA"/>
</dbReference>
<dbReference type="Pfam" id="PF01120">
    <property type="entry name" value="Alpha_L_fucos"/>
    <property type="match status" value="1"/>
</dbReference>
<evidence type="ECO:0000313" key="8">
    <source>
        <dbReference type="EMBL" id="MDV2684264.1"/>
    </source>
</evidence>
<dbReference type="RefSeq" id="WP_317121504.1">
    <property type="nucleotide sequence ID" value="NZ_JAWJBA010000002.1"/>
</dbReference>
<comment type="similarity">
    <text evidence="2">Belongs to the glycosyl hydrolase 29 family.</text>
</comment>
<dbReference type="InterPro" id="IPR016286">
    <property type="entry name" value="FUC_metazoa-typ"/>
</dbReference>
<comment type="caution">
    <text evidence="8">The sequence shown here is derived from an EMBL/GenBank/DDBJ whole genome shotgun (WGS) entry which is preliminary data.</text>
</comment>
<keyword evidence="4" id="KW-0732">Signal</keyword>
<name>A0ABU3X8R9_9BACI</name>
<dbReference type="SUPFAM" id="SSF51445">
    <property type="entry name" value="(Trans)glycosidases"/>
    <property type="match status" value="1"/>
</dbReference>
<evidence type="ECO:0000256" key="2">
    <source>
        <dbReference type="ARBA" id="ARBA00007951"/>
    </source>
</evidence>
<evidence type="ECO:0000256" key="3">
    <source>
        <dbReference type="ARBA" id="ARBA00012662"/>
    </source>
</evidence>
<dbReference type="InterPro" id="IPR017853">
    <property type="entry name" value="GH"/>
</dbReference>
<proteinExistence type="inferred from homology"/>
<dbReference type="InterPro" id="IPR000933">
    <property type="entry name" value="Glyco_hydro_29"/>
</dbReference>
<evidence type="ECO:0000313" key="9">
    <source>
        <dbReference type="Proteomes" id="UP001287282"/>
    </source>
</evidence>
<evidence type="ECO:0000256" key="6">
    <source>
        <dbReference type="ARBA" id="ARBA00023295"/>
    </source>
</evidence>
<keyword evidence="9" id="KW-1185">Reference proteome</keyword>
<dbReference type="PANTHER" id="PTHR10030:SF37">
    <property type="entry name" value="ALPHA-L-FUCOSIDASE-RELATED"/>
    <property type="match status" value="1"/>
</dbReference>
<dbReference type="Gene3D" id="3.20.20.80">
    <property type="entry name" value="Glycosidases"/>
    <property type="match status" value="1"/>
</dbReference>
<keyword evidence="5" id="KW-0378">Hydrolase</keyword>
<sequence length="431" mass="50939">MNNVYSWPENYGDPSWFLYDRFGLFIHWGLYSLKAKDEWIMTQEKIPKENYENYLSQFSADLYDARSIVKKAKECGMKYIVLTTKHHEGFALWDSKYTDYKITNSPHQKDVLKEFVDACREENVKIGFYHSLIDWHHEHFTIDGLHPQRDEERVKQEKRNMAVYQQYLHNQVEELVTSYGKIDYFWFDFSYDDRDWGWSKGKGAEDWLGEELEALILKNQPHILLNNRLGLNRGVYTPEQYQPTSPLYDASGNKMIWEACQTFNERWTYNPNNLHHKSPEMILKLLIDTVAKDGNFLMNFGLTARGDFDKLSSSVMDKIAEWMKYHKQSIHGAGASELSPPQDCRITQKGDTIYLHLFSWPFRTVHLKDFGREVEYARFLHDHSEVSVKVFEESEIFHHDVPVIEKDETVLELPVIKPDLLVPVIEMKLKN</sequence>
<dbReference type="SMART" id="SM00812">
    <property type="entry name" value="Alpha_L_fucos"/>
    <property type="match status" value="1"/>
</dbReference>
<evidence type="ECO:0000256" key="5">
    <source>
        <dbReference type="ARBA" id="ARBA00022801"/>
    </source>
</evidence>
<organism evidence="8 9">
    <name type="scientific">Alkalihalophilus lindianensis</name>
    <dbReference type="NCBI Taxonomy" id="1630542"/>
    <lineage>
        <taxon>Bacteria</taxon>
        <taxon>Bacillati</taxon>
        <taxon>Bacillota</taxon>
        <taxon>Bacilli</taxon>
        <taxon>Bacillales</taxon>
        <taxon>Bacillaceae</taxon>
        <taxon>Alkalihalophilus</taxon>
    </lineage>
</organism>
<reference evidence="8 9" key="1">
    <citation type="submission" date="2023-10" db="EMBL/GenBank/DDBJ databases">
        <title>Screening of Alkalihalobacillus lindianensis BZ-TG-R113 and Its Alleviation of Salt Stress on Rapeseed Growth.</title>
        <authorList>
            <person name="Zhao B."/>
            <person name="Guo T."/>
        </authorList>
    </citation>
    <scope>NUCLEOTIDE SEQUENCE [LARGE SCALE GENOMIC DNA]</scope>
    <source>
        <strain evidence="8 9">BZ-TG-R113</strain>
    </source>
</reference>